<comment type="caution">
    <text evidence="3">The sequence shown here is derived from an EMBL/GenBank/DDBJ whole genome shotgun (WGS) entry which is preliminary data.</text>
</comment>
<feature type="transmembrane region" description="Helical" evidence="1">
    <location>
        <begin position="271"/>
        <end position="289"/>
    </location>
</feature>
<feature type="domain" description="Glycosyl hydrolase family 98 putative carbohydrate-binding module" evidence="2">
    <location>
        <begin position="422"/>
        <end position="559"/>
    </location>
</feature>
<organism evidence="3 4">
    <name type="scientific">Uliginosibacterium sediminicola</name>
    <dbReference type="NCBI Taxonomy" id="2024550"/>
    <lineage>
        <taxon>Bacteria</taxon>
        <taxon>Pseudomonadati</taxon>
        <taxon>Pseudomonadota</taxon>
        <taxon>Betaproteobacteria</taxon>
        <taxon>Rhodocyclales</taxon>
        <taxon>Zoogloeaceae</taxon>
        <taxon>Uliginosibacterium</taxon>
    </lineage>
</organism>
<name>A0ABU9YUI5_9RHOO</name>
<dbReference type="Pfam" id="PF08305">
    <property type="entry name" value="NPCBM"/>
    <property type="match status" value="1"/>
</dbReference>
<feature type="transmembrane region" description="Helical" evidence="1">
    <location>
        <begin position="188"/>
        <end position="209"/>
    </location>
</feature>
<proteinExistence type="predicted"/>
<keyword evidence="1" id="KW-0472">Membrane</keyword>
<dbReference type="RefSeq" id="WP_345918152.1">
    <property type="nucleotide sequence ID" value="NZ_JBDIVE010000001.1"/>
</dbReference>
<dbReference type="EMBL" id="JBDIVE010000001">
    <property type="protein sequence ID" value="MEN3067385.1"/>
    <property type="molecule type" value="Genomic_DNA"/>
</dbReference>
<dbReference type="Proteomes" id="UP001410394">
    <property type="component" value="Unassembled WGS sequence"/>
</dbReference>
<dbReference type="InterPro" id="IPR008979">
    <property type="entry name" value="Galactose-bd-like_sf"/>
</dbReference>
<gene>
    <name evidence="3" type="ORF">ABDB84_02770</name>
</gene>
<keyword evidence="1" id="KW-0812">Transmembrane</keyword>
<dbReference type="SMART" id="SM00776">
    <property type="entry name" value="NPCBM"/>
    <property type="match status" value="1"/>
</dbReference>
<dbReference type="InterPro" id="IPR013222">
    <property type="entry name" value="Glyco_hyd_98_carb-bd"/>
</dbReference>
<feature type="transmembrane region" description="Helical" evidence="1">
    <location>
        <begin position="162"/>
        <end position="181"/>
    </location>
</feature>
<evidence type="ECO:0000256" key="1">
    <source>
        <dbReference type="SAM" id="Phobius"/>
    </source>
</evidence>
<feature type="transmembrane region" description="Helical" evidence="1">
    <location>
        <begin position="221"/>
        <end position="242"/>
    </location>
</feature>
<feature type="transmembrane region" description="Helical" evidence="1">
    <location>
        <begin position="362"/>
        <end position="381"/>
    </location>
</feature>
<evidence type="ECO:0000313" key="4">
    <source>
        <dbReference type="Proteomes" id="UP001410394"/>
    </source>
</evidence>
<feature type="transmembrane region" description="Helical" evidence="1">
    <location>
        <begin position="50"/>
        <end position="67"/>
    </location>
</feature>
<evidence type="ECO:0000259" key="2">
    <source>
        <dbReference type="SMART" id="SM00776"/>
    </source>
</evidence>
<feature type="transmembrane region" description="Helical" evidence="1">
    <location>
        <begin position="301"/>
        <end position="332"/>
    </location>
</feature>
<sequence length="562" mass="61667">MGVWIVLCVLLNVLLSTSNGFGGDINDWVLWSKHLQTSGYAGLPANYPPVYVHWLWVIGCFASALHISIQPDLLLRLLVNAPDMLAQLGVLWVMARLLRAVSVTDCQWHALIALAACNPAIFMDGPLWGQVDMMFCLPLVIALVVLIEGCNLIAFFSLATLALLTKFQAICVAPVVLPLLWHQRRSRALWLGLLPAAALGALLMLPYILAGSAGSMFSATYLKAASLFPVATFNGFNLWFLLGLNTRPDGIFLLDYALTPQTWQILLTPKWLGIGLCALWDLMLLISSWRRNEPSLHWRNFYLAATGFFLFLPGMHERYLLPAVVIALAAAALDMRRHGVAAVLLSFGAAANMFLVSPPSGFLLPHLVAALLLGLALVVVLQDHLARLPWQRVLSLPGWFWGAAAAVIWLSALCIHVARVMPDRHGWLDVTTMPVAVTQGWGALQVNTSVSGERLSVNKQRYEHGFGTHAPSSIRISIPPGALAFDVQVGMDDESRGHAEFILMVDDDVVWQSGAMDTGDTPRSKLIDVKGKKTLELVVDPLGSNEGDHADWLQPRFRVVEH</sequence>
<evidence type="ECO:0000313" key="3">
    <source>
        <dbReference type="EMBL" id="MEN3067385.1"/>
    </source>
</evidence>
<dbReference type="SUPFAM" id="SSF49785">
    <property type="entry name" value="Galactose-binding domain-like"/>
    <property type="match status" value="1"/>
</dbReference>
<feature type="transmembrane region" description="Helical" evidence="1">
    <location>
        <begin position="339"/>
        <end position="356"/>
    </location>
</feature>
<keyword evidence="4" id="KW-1185">Reference proteome</keyword>
<protein>
    <submittedName>
        <fullName evidence="3">NPCBM/NEW2 domain-containing protein</fullName>
    </submittedName>
</protein>
<dbReference type="InterPro" id="IPR038637">
    <property type="entry name" value="NPCBM_sf"/>
</dbReference>
<feature type="transmembrane region" description="Helical" evidence="1">
    <location>
        <begin position="135"/>
        <end position="156"/>
    </location>
</feature>
<dbReference type="Gene3D" id="2.60.120.1060">
    <property type="entry name" value="NPCBM/NEW2 domain"/>
    <property type="match status" value="1"/>
</dbReference>
<reference evidence="3 4" key="1">
    <citation type="journal article" date="2018" name="Int. J. Syst. Evol. Microbiol.">
        <title>Uliginosibacterium sediminicola sp. nov., isolated from freshwater sediment.</title>
        <authorList>
            <person name="Hwang W.M."/>
            <person name="Kim S.M."/>
            <person name="Kang K."/>
            <person name="Ahn T.Y."/>
        </authorList>
    </citation>
    <scope>NUCLEOTIDE SEQUENCE [LARGE SCALE GENOMIC DNA]</scope>
    <source>
        <strain evidence="3 4">M1-21</strain>
    </source>
</reference>
<accession>A0ABU9YUI5</accession>
<feature type="transmembrane region" description="Helical" evidence="1">
    <location>
        <begin position="393"/>
        <end position="412"/>
    </location>
</feature>
<keyword evidence="1" id="KW-1133">Transmembrane helix</keyword>